<keyword evidence="2" id="KW-1185">Reference proteome</keyword>
<gene>
    <name evidence="1" type="ORF">HPE56_15965</name>
</gene>
<name>A0ABR7V7M6_9FLAO</name>
<proteinExistence type="predicted"/>
<protein>
    <submittedName>
        <fullName evidence="1">Uncharacterized protein</fullName>
    </submittedName>
</protein>
<dbReference type="EMBL" id="JABTCF010000011">
    <property type="protein sequence ID" value="MBD0779297.1"/>
    <property type="molecule type" value="Genomic_DNA"/>
</dbReference>
<dbReference type="RefSeq" id="WP_188244750.1">
    <property type="nucleotide sequence ID" value="NZ_JABTCF010000011.1"/>
</dbReference>
<accession>A0ABR7V7M6</accession>
<sequence length="78" mass="9159">MKVSIDKNTHLDFHLDGDLSEGLVLESLDKTFDFIKSQKKNHEFKRAHFIINDKKKGKWKSIDTEKEMRKIAAKKAKE</sequence>
<evidence type="ECO:0000313" key="2">
    <source>
        <dbReference type="Proteomes" id="UP001166021"/>
    </source>
</evidence>
<organism evidence="1 2">
    <name type="scientific">Maribacter aquimaris</name>
    <dbReference type="NCBI Taxonomy" id="2737171"/>
    <lineage>
        <taxon>Bacteria</taxon>
        <taxon>Pseudomonadati</taxon>
        <taxon>Bacteroidota</taxon>
        <taxon>Flavobacteriia</taxon>
        <taxon>Flavobacteriales</taxon>
        <taxon>Flavobacteriaceae</taxon>
        <taxon>Maribacter</taxon>
    </lineage>
</organism>
<reference evidence="1" key="1">
    <citation type="submission" date="2020-05" db="EMBL/GenBank/DDBJ databases">
        <title>The draft genome sequence of Maribacter sp. ANRC-HE7.</title>
        <authorList>
            <person name="Mu L."/>
        </authorList>
    </citation>
    <scope>NUCLEOTIDE SEQUENCE</scope>
    <source>
        <strain evidence="1">ANRC-HE7</strain>
    </source>
</reference>
<evidence type="ECO:0000313" key="1">
    <source>
        <dbReference type="EMBL" id="MBD0779297.1"/>
    </source>
</evidence>
<dbReference type="Proteomes" id="UP001166021">
    <property type="component" value="Unassembled WGS sequence"/>
</dbReference>
<comment type="caution">
    <text evidence="1">The sequence shown here is derived from an EMBL/GenBank/DDBJ whole genome shotgun (WGS) entry which is preliminary data.</text>
</comment>